<evidence type="ECO:0000313" key="1">
    <source>
        <dbReference type="EMBL" id="OGM09599.1"/>
    </source>
</evidence>
<sequence>MHAFLFVGQNPEGTDEAIQTQIKKLGVAVMEFPLQKIEQVRSLDSFANLKLTKPTAIVVKDIDTATVSAQNAFLKNLEEPQENLYYLLTCRSKKAVLPTILSRCQTIEVKGSGFSDSKKILEFIKMPPEEKLAILDKIRNRDEAVAFSESFILSCHDLLHKTRDKHSLLAKYLKAGGLTLTRLKANGNVSLQLTNLVVNLS</sequence>
<gene>
    <name evidence="1" type="ORF">A2Y68_03100</name>
</gene>
<name>A0A1F7X4G3_9BACT</name>
<dbReference type="Proteomes" id="UP000176778">
    <property type="component" value="Unassembled WGS sequence"/>
</dbReference>
<dbReference type="InterPro" id="IPR050238">
    <property type="entry name" value="DNA_Rep/Repair_Clamp_Loader"/>
</dbReference>
<accession>A0A1F7X4G3</accession>
<dbReference type="SUPFAM" id="SSF52540">
    <property type="entry name" value="P-loop containing nucleoside triphosphate hydrolases"/>
    <property type="match status" value="1"/>
</dbReference>
<reference evidence="1 2" key="1">
    <citation type="journal article" date="2016" name="Nat. Commun.">
        <title>Thousands of microbial genomes shed light on interconnected biogeochemical processes in an aquifer system.</title>
        <authorList>
            <person name="Anantharaman K."/>
            <person name="Brown C.T."/>
            <person name="Hug L.A."/>
            <person name="Sharon I."/>
            <person name="Castelle C.J."/>
            <person name="Probst A.J."/>
            <person name="Thomas B.C."/>
            <person name="Singh A."/>
            <person name="Wilkins M.J."/>
            <person name="Karaoz U."/>
            <person name="Brodie E.L."/>
            <person name="Williams K.H."/>
            <person name="Hubbard S.S."/>
            <person name="Banfield J.F."/>
        </authorList>
    </citation>
    <scope>NUCLEOTIDE SEQUENCE [LARGE SCALE GENOMIC DNA]</scope>
</reference>
<evidence type="ECO:0000313" key="2">
    <source>
        <dbReference type="Proteomes" id="UP000176778"/>
    </source>
</evidence>
<dbReference type="EMBL" id="MGFR01000003">
    <property type="protein sequence ID" value="OGM09599.1"/>
    <property type="molecule type" value="Genomic_DNA"/>
</dbReference>
<dbReference type="PANTHER" id="PTHR11669">
    <property type="entry name" value="REPLICATION FACTOR C / DNA POLYMERASE III GAMMA-TAU SUBUNIT"/>
    <property type="match status" value="1"/>
</dbReference>
<dbReference type="Gene3D" id="3.40.50.300">
    <property type="entry name" value="P-loop containing nucleotide triphosphate hydrolases"/>
    <property type="match status" value="1"/>
</dbReference>
<dbReference type="AlphaFoldDB" id="A0A1F7X4G3"/>
<evidence type="ECO:0008006" key="3">
    <source>
        <dbReference type="Google" id="ProtNLM"/>
    </source>
</evidence>
<comment type="caution">
    <text evidence="1">The sequence shown here is derived from an EMBL/GenBank/DDBJ whole genome shotgun (WGS) entry which is preliminary data.</text>
</comment>
<protein>
    <recommendedName>
        <fullName evidence="3">DNA polymerase III delta N-terminal domain-containing protein</fullName>
    </recommendedName>
</protein>
<proteinExistence type="predicted"/>
<dbReference type="InterPro" id="IPR027417">
    <property type="entry name" value="P-loop_NTPase"/>
</dbReference>
<dbReference type="STRING" id="1802479.A2Y68_03100"/>
<dbReference type="Pfam" id="PF13177">
    <property type="entry name" value="DNA_pol3_delta2"/>
    <property type="match status" value="1"/>
</dbReference>
<dbReference type="GO" id="GO:0006261">
    <property type="term" value="P:DNA-templated DNA replication"/>
    <property type="evidence" value="ECO:0007669"/>
    <property type="project" value="TreeGrafter"/>
</dbReference>
<dbReference type="PANTHER" id="PTHR11669:SF8">
    <property type="entry name" value="DNA POLYMERASE III SUBUNIT DELTA"/>
    <property type="match status" value="1"/>
</dbReference>
<organism evidence="1 2">
    <name type="scientific">Candidatus Woesebacteria bacterium RBG_13_46_13</name>
    <dbReference type="NCBI Taxonomy" id="1802479"/>
    <lineage>
        <taxon>Bacteria</taxon>
        <taxon>Candidatus Woeseibacteriota</taxon>
    </lineage>
</organism>